<dbReference type="AlphaFoldDB" id="A0A9D1LJY0"/>
<dbReference type="PANTHER" id="PTHR31423:SF3">
    <property type="entry name" value="PROLYL-TRNA SYNTHETASE ASSOCIATED DOMAIN-CONTAINING PROTEIN 1-RELATED"/>
    <property type="match status" value="1"/>
</dbReference>
<dbReference type="SUPFAM" id="SSF55826">
    <property type="entry name" value="YbaK/ProRS associated domain"/>
    <property type="match status" value="1"/>
</dbReference>
<protein>
    <submittedName>
        <fullName evidence="3">Prolyl-tRNA synthetase associated domain-containing protein</fullName>
    </submittedName>
</protein>
<gene>
    <name evidence="3" type="ORF">IAD19_02380</name>
</gene>
<dbReference type="Pfam" id="PF04073">
    <property type="entry name" value="tRNA_edit"/>
    <property type="match status" value="1"/>
</dbReference>
<comment type="similarity">
    <text evidence="1">Belongs to the PRORSD1 family.</text>
</comment>
<dbReference type="InterPro" id="IPR036754">
    <property type="entry name" value="YbaK/aa-tRNA-synt-asso_dom_sf"/>
</dbReference>
<evidence type="ECO:0000313" key="4">
    <source>
        <dbReference type="Proteomes" id="UP000824082"/>
    </source>
</evidence>
<dbReference type="GO" id="GO:0002161">
    <property type="term" value="F:aminoacyl-tRNA deacylase activity"/>
    <property type="evidence" value="ECO:0007669"/>
    <property type="project" value="InterPro"/>
</dbReference>
<sequence length="160" mass="18220">MDEILSLLHQNSISYELVQHPALYHMEEGLSLPHPEAVAKNLFFKERKGGRYFLVTLPRNAKADFKRLREFFSSAPLTMASPEELKEILGLRLGSVTPFGLLSDPRHRVEWGLDSWFRGKLIGVHPNINTATAYLSADGLFRLLEKQGCRCRWLEGKNLG</sequence>
<proteinExistence type="inferred from homology"/>
<evidence type="ECO:0000256" key="1">
    <source>
        <dbReference type="ARBA" id="ARBA00010201"/>
    </source>
</evidence>
<reference evidence="3" key="2">
    <citation type="journal article" date="2021" name="PeerJ">
        <title>Extensive microbial diversity within the chicken gut microbiome revealed by metagenomics and culture.</title>
        <authorList>
            <person name="Gilroy R."/>
            <person name="Ravi A."/>
            <person name="Getino M."/>
            <person name="Pursley I."/>
            <person name="Horton D.L."/>
            <person name="Alikhan N.F."/>
            <person name="Baker D."/>
            <person name="Gharbi K."/>
            <person name="Hall N."/>
            <person name="Watson M."/>
            <person name="Adriaenssens E.M."/>
            <person name="Foster-Nyarko E."/>
            <person name="Jarju S."/>
            <person name="Secka A."/>
            <person name="Antonio M."/>
            <person name="Oren A."/>
            <person name="Chaudhuri R.R."/>
            <person name="La Ragione R."/>
            <person name="Hildebrand F."/>
            <person name="Pallen M.J."/>
        </authorList>
    </citation>
    <scope>NUCLEOTIDE SEQUENCE</scope>
    <source>
        <strain evidence="3">4509</strain>
    </source>
</reference>
<dbReference type="InterPro" id="IPR040285">
    <property type="entry name" value="ProX/PRXD1"/>
</dbReference>
<feature type="domain" description="YbaK/aminoacyl-tRNA synthetase-associated" evidence="2">
    <location>
        <begin position="20"/>
        <end position="142"/>
    </location>
</feature>
<accession>A0A9D1LJY0</accession>
<dbReference type="InterPro" id="IPR007214">
    <property type="entry name" value="YbaK/aa-tRNA-synth-assoc-dom"/>
</dbReference>
<name>A0A9D1LJY0_9FIRM</name>
<evidence type="ECO:0000259" key="2">
    <source>
        <dbReference type="Pfam" id="PF04073"/>
    </source>
</evidence>
<organism evidence="3 4">
    <name type="scientific">Candidatus Egerieicola faecale</name>
    <dbReference type="NCBI Taxonomy" id="2840774"/>
    <lineage>
        <taxon>Bacteria</taxon>
        <taxon>Bacillati</taxon>
        <taxon>Bacillota</taxon>
        <taxon>Clostridia</taxon>
        <taxon>Eubacteriales</taxon>
        <taxon>Oscillospiraceae</taxon>
        <taxon>Oscillospiraceae incertae sedis</taxon>
        <taxon>Candidatus Egerieicola</taxon>
    </lineage>
</organism>
<dbReference type="EMBL" id="DVMX01000040">
    <property type="protein sequence ID" value="HIU41382.1"/>
    <property type="molecule type" value="Genomic_DNA"/>
</dbReference>
<evidence type="ECO:0000313" key="3">
    <source>
        <dbReference type="EMBL" id="HIU41382.1"/>
    </source>
</evidence>
<dbReference type="Gene3D" id="3.90.960.10">
    <property type="entry name" value="YbaK/aminoacyl-tRNA synthetase-associated domain"/>
    <property type="match status" value="1"/>
</dbReference>
<comment type="caution">
    <text evidence="3">The sequence shown here is derived from an EMBL/GenBank/DDBJ whole genome shotgun (WGS) entry which is preliminary data.</text>
</comment>
<dbReference type="Proteomes" id="UP000824082">
    <property type="component" value="Unassembled WGS sequence"/>
</dbReference>
<dbReference type="PANTHER" id="PTHR31423">
    <property type="entry name" value="YBAK DOMAIN-CONTAINING PROTEIN"/>
    <property type="match status" value="1"/>
</dbReference>
<reference evidence="3" key="1">
    <citation type="submission" date="2020-10" db="EMBL/GenBank/DDBJ databases">
        <authorList>
            <person name="Gilroy R."/>
        </authorList>
    </citation>
    <scope>NUCLEOTIDE SEQUENCE</scope>
    <source>
        <strain evidence="3">4509</strain>
    </source>
</reference>